<gene>
    <name evidence="1" type="ORF">EIMP300_80080</name>
    <name evidence="5" type="ORF">EPS76_27700</name>
    <name evidence="3" type="ORF">GRC73_21305</name>
    <name evidence="4" type="ORF">HIE29_003063</name>
    <name evidence="6" type="ORF">OGM49_03955</name>
    <name evidence="2" type="ORF">R8O40_001082</name>
</gene>
<evidence type="ECO:0000313" key="3">
    <source>
        <dbReference type="EMBL" id="HAH4526500.1"/>
    </source>
</evidence>
<dbReference type="EMBL" id="ABONVU020000003">
    <property type="protein sequence ID" value="EMJ5252892.1"/>
    <property type="molecule type" value="Genomic_DNA"/>
</dbReference>
<dbReference type="EMBL" id="SCJN01000510">
    <property type="protein sequence ID" value="RXD01077.1"/>
    <property type="molecule type" value="Genomic_DNA"/>
</dbReference>
<reference evidence="6" key="5">
    <citation type="journal article" date="2023" name="Microorganisms">
        <title>Comparative Genomic Analysis of ST131 Subclade C2 of ESBL-Producing E. coli Isolates from Patients with Recurrent and Sporadic Urinary Tract Infections.</title>
        <authorList>
            <person name="Jaen-Luchoro D."/>
            <person name="Kahnamouei A."/>
            <person name="Yazdanshenas S."/>
            <person name="Lindblom A."/>
            <person name="Samuelsson E."/>
            <person name="Ahren C."/>
            <person name="Karami N."/>
        </authorList>
    </citation>
    <scope>NUCLEOTIDE SEQUENCE</scope>
    <source>
        <strain evidence="6">S7</strain>
    </source>
</reference>
<reference evidence="3" key="3">
    <citation type="submission" date="2019-12" db="EMBL/GenBank/DDBJ databases">
        <authorList>
            <consortium name="NCBI Pathogen Detection Project"/>
        </authorList>
    </citation>
    <scope>NUCLEOTIDE SEQUENCE</scope>
    <source>
        <strain evidence="4">C0382</strain>
        <strain evidence="3">EC00763</strain>
    </source>
</reference>
<dbReference type="EMBL" id="AP022360">
    <property type="protein sequence ID" value="BBU86608.1"/>
    <property type="molecule type" value="Genomic_DNA"/>
</dbReference>
<name>A0A061KT47_ECOLX</name>
<evidence type="ECO:0000313" key="1">
    <source>
        <dbReference type="EMBL" id="BBU86608.1"/>
    </source>
</evidence>
<reference evidence="5 7" key="2">
    <citation type="submission" date="2019-01" db="EMBL/GenBank/DDBJ databases">
        <title>Genomic analysis of febrile catheter-associated UTI E. coli isolates.</title>
        <authorList>
            <person name="Potter R."/>
            <person name="Zou Z."/>
            <person name="Henderson J."/>
            <person name="Dantas G."/>
        </authorList>
    </citation>
    <scope>NUCLEOTIDE SEQUENCE [LARGE SCALE GENOMIC DNA]</scope>
    <source>
        <strain evidence="5 7">29_CAASB</strain>
    </source>
</reference>
<evidence type="ECO:0000313" key="8">
    <source>
        <dbReference type="Proteomes" id="UP000467488"/>
    </source>
</evidence>
<dbReference type="Proteomes" id="UP000467488">
    <property type="component" value="Chromosome"/>
</dbReference>
<evidence type="ECO:0000313" key="2">
    <source>
        <dbReference type="EMBL" id="EMJ5252892.1"/>
    </source>
</evidence>
<reference evidence="3" key="1">
    <citation type="journal article" date="2018" name="Genome Biol.">
        <title>SKESA: strategic k-mer extension for scrupulous assemblies.</title>
        <authorList>
            <person name="Souvorov A."/>
            <person name="Agarwala R."/>
            <person name="Lipman D.J."/>
        </authorList>
    </citation>
    <scope>NUCLEOTIDE SEQUENCE [LARGE SCALE GENOMIC DNA]</scope>
    <source>
        <strain evidence="4">C0382</strain>
        <strain evidence="3">EC00763</strain>
    </source>
</reference>
<dbReference type="Proteomes" id="UP000843571">
    <property type="component" value="Unassembled WGS sequence"/>
</dbReference>
<dbReference type="EMBL" id="DABCJL010000006">
    <property type="protein sequence ID" value="HAH7769608.1"/>
    <property type="molecule type" value="Genomic_DNA"/>
</dbReference>
<protein>
    <submittedName>
        <fullName evidence="3">Transposase</fullName>
    </submittedName>
</protein>
<evidence type="ECO:0000313" key="5">
    <source>
        <dbReference type="EMBL" id="RXD01077.1"/>
    </source>
</evidence>
<evidence type="ECO:0000313" key="6">
    <source>
        <dbReference type="EMBL" id="WLM96692.1"/>
    </source>
</evidence>
<accession>A0A061KT47</accession>
<dbReference type="RefSeq" id="WP_000404123.1">
    <property type="nucleotide sequence ID" value="NZ_AP018784.2"/>
</dbReference>
<evidence type="ECO:0000313" key="4">
    <source>
        <dbReference type="EMBL" id="HAH7769608.1"/>
    </source>
</evidence>
<dbReference type="AlphaFoldDB" id="A0A061KT47"/>
<dbReference type="Proteomes" id="UP001180189">
    <property type="component" value="Chromosome"/>
</dbReference>
<proteinExistence type="predicted"/>
<organism evidence="3">
    <name type="scientific">Escherichia coli</name>
    <dbReference type="NCBI Taxonomy" id="562"/>
    <lineage>
        <taxon>Bacteria</taxon>
        <taxon>Pseudomonadati</taxon>
        <taxon>Pseudomonadota</taxon>
        <taxon>Gammaproteobacteria</taxon>
        <taxon>Enterobacterales</taxon>
        <taxon>Enterobacteriaceae</taxon>
        <taxon>Escherichia</taxon>
    </lineage>
</organism>
<reference evidence="1 8" key="4">
    <citation type="submission" date="2020-01" db="EMBL/GenBank/DDBJ databases">
        <title>Dynamics of blaIMP-6 dissemination in carbapenem resistant Enterobacteriacea isolated from regional surveillance in Osaka, Japan.</title>
        <authorList>
            <person name="Abe R."/>
            <person name="Akeda Y."/>
            <person name="Sugawara Y."/>
            <person name="Yamamoto N."/>
            <person name="Tomono K."/>
            <person name="Takeuchi D."/>
            <person name="Kawahara R."/>
            <person name="Hamada S."/>
        </authorList>
    </citation>
    <scope>NUCLEOTIDE SEQUENCE [LARGE SCALE GENOMIC DNA]</scope>
    <source>
        <strain evidence="1 8">E300</strain>
    </source>
</reference>
<evidence type="ECO:0000313" key="7">
    <source>
        <dbReference type="Proteomes" id="UP000288730"/>
    </source>
</evidence>
<sequence length="65" mass="7626">MEIKTRRETRQTLAQWFEEKGFQKGYKEGLQKVRLALRLLSKGMSREDVAEMANLPLAEIDKMIN</sequence>
<dbReference type="EMBL" id="DABBJX010000033">
    <property type="protein sequence ID" value="HAH4526500.1"/>
    <property type="molecule type" value="Genomic_DNA"/>
</dbReference>
<dbReference type="Proteomes" id="UP000288730">
    <property type="component" value="Unassembled WGS sequence"/>
</dbReference>
<dbReference type="EMBL" id="CP107128">
    <property type="protein sequence ID" value="WLM96692.1"/>
    <property type="molecule type" value="Genomic_DNA"/>
</dbReference>
<dbReference type="Proteomes" id="UP001285616">
    <property type="component" value="Unassembled WGS sequence"/>
</dbReference>
<reference evidence="2" key="6">
    <citation type="submission" date="2024-02" db="EMBL/GenBank/DDBJ databases">
        <authorList>
            <consortium name="Clinical and Environmental Microbiology Branch: Whole genome sequencing antimicrobial resistance pathogens in the healthcare setting"/>
        </authorList>
    </citation>
    <scope>NUCLEOTIDE SEQUENCE</scope>
    <source>
        <strain evidence="2">1924188</strain>
    </source>
</reference>